<evidence type="ECO:0000256" key="6">
    <source>
        <dbReference type="ARBA" id="ARBA00022779"/>
    </source>
</evidence>
<dbReference type="PANTHER" id="PTHR30433">
    <property type="entry name" value="CHEMOTAXIS PROTEIN MOTA"/>
    <property type="match status" value="1"/>
</dbReference>
<gene>
    <name evidence="11" type="ORF">HRV97_08700</name>
</gene>
<feature type="transmembrane region" description="Helical" evidence="9">
    <location>
        <begin position="118"/>
        <end position="143"/>
    </location>
</feature>
<evidence type="ECO:0000256" key="8">
    <source>
        <dbReference type="ARBA" id="ARBA00023136"/>
    </source>
</evidence>
<dbReference type="RefSeq" id="WP_174193882.1">
    <property type="nucleotide sequence ID" value="NZ_JABULH010000003.1"/>
</dbReference>
<keyword evidence="5 9" id="KW-0812">Transmembrane</keyword>
<dbReference type="EMBL" id="JABULH010000003">
    <property type="protein sequence ID" value="NTS65238.1"/>
    <property type="molecule type" value="Genomic_DNA"/>
</dbReference>
<comment type="similarity">
    <text evidence="2">Belongs to the MotA family.</text>
</comment>
<dbReference type="InterPro" id="IPR000540">
    <property type="entry name" value="Flag_MotA_CS"/>
</dbReference>
<reference evidence="11 12" key="1">
    <citation type="submission" date="2020-06" db="EMBL/GenBank/DDBJ databases">
        <title>Sphingomonas hominis sp. nov., a member of the Sphingomonas, isolated from the hair of a 22-year-old girl.</title>
        <authorList>
            <person name="Zhang D.-F."/>
            <person name="Cui X.-W."/>
        </authorList>
    </citation>
    <scope>NUCLEOTIDE SEQUENCE [LARGE SCALE GENOMIC DNA]</scope>
    <source>
        <strain evidence="11 12">HHU CXW</strain>
    </source>
</reference>
<evidence type="ECO:0000259" key="10">
    <source>
        <dbReference type="Pfam" id="PF01618"/>
    </source>
</evidence>
<dbReference type="PROSITE" id="PS01307">
    <property type="entry name" value="MOTA"/>
    <property type="match status" value="1"/>
</dbReference>
<dbReference type="PANTHER" id="PTHR30433:SF2">
    <property type="entry name" value="MOTILITY PROTEIN A"/>
    <property type="match status" value="1"/>
</dbReference>
<evidence type="ECO:0000256" key="3">
    <source>
        <dbReference type="ARBA" id="ARBA00022448"/>
    </source>
</evidence>
<protein>
    <submittedName>
        <fullName evidence="11">MotA/TolQ/ExbB proton channel family protein</fullName>
    </submittedName>
</protein>
<evidence type="ECO:0000313" key="11">
    <source>
        <dbReference type="EMBL" id="NTS65238.1"/>
    </source>
</evidence>
<evidence type="ECO:0000256" key="9">
    <source>
        <dbReference type="SAM" id="Phobius"/>
    </source>
</evidence>
<comment type="caution">
    <text evidence="11">The sequence shown here is derived from an EMBL/GenBank/DDBJ whole genome shotgun (WGS) entry which is preliminary data.</text>
</comment>
<dbReference type="Pfam" id="PF01618">
    <property type="entry name" value="MotA_ExbB"/>
    <property type="match status" value="1"/>
</dbReference>
<keyword evidence="3" id="KW-0813">Transport</keyword>
<sequence length="220" mass="22748">MTPGTFLDPVALAIVVGGTMLATALRTPWVDLMRALAALRVLARRRFSATALLEQITAQDRIARRHGAMALDRSVIADADVAAGIAGVVDGVAPEVIAAELDACRRARIERHLAAADCWAGAAEAAPAMGMVGTLVGLVVMFTRMSDPAAIGGAMAVALLATLYGALVANLIAMPIAARLRAAARVEASERQRLVAPLIALATREAPRLMSVAPIRASAA</sequence>
<keyword evidence="12" id="KW-1185">Reference proteome</keyword>
<evidence type="ECO:0000256" key="2">
    <source>
        <dbReference type="ARBA" id="ARBA00008038"/>
    </source>
</evidence>
<dbReference type="InterPro" id="IPR002898">
    <property type="entry name" value="MotA_ExbB_proton_chnl"/>
</dbReference>
<feature type="domain" description="MotA/TolQ/ExbB proton channel" evidence="10">
    <location>
        <begin position="80"/>
        <end position="192"/>
    </location>
</feature>
<evidence type="ECO:0000256" key="4">
    <source>
        <dbReference type="ARBA" id="ARBA00022475"/>
    </source>
</evidence>
<dbReference type="Proteomes" id="UP000621447">
    <property type="component" value="Unassembled WGS sequence"/>
</dbReference>
<feature type="transmembrane region" description="Helical" evidence="9">
    <location>
        <begin position="6"/>
        <end position="25"/>
    </location>
</feature>
<keyword evidence="6" id="KW-0283">Flagellar rotation</keyword>
<evidence type="ECO:0000313" key="12">
    <source>
        <dbReference type="Proteomes" id="UP000621447"/>
    </source>
</evidence>
<proteinExistence type="inferred from homology"/>
<evidence type="ECO:0000256" key="7">
    <source>
        <dbReference type="ARBA" id="ARBA00022989"/>
    </source>
</evidence>
<name>A0ABX2JFE2_9SPHN</name>
<feature type="transmembrane region" description="Helical" evidence="9">
    <location>
        <begin position="149"/>
        <end position="173"/>
    </location>
</feature>
<keyword evidence="7 9" id="KW-1133">Transmembrane helix</keyword>
<dbReference type="InterPro" id="IPR047055">
    <property type="entry name" value="MotA-like"/>
</dbReference>
<keyword evidence="4" id="KW-1003">Cell membrane</keyword>
<evidence type="ECO:0000256" key="1">
    <source>
        <dbReference type="ARBA" id="ARBA00004651"/>
    </source>
</evidence>
<comment type="subcellular location">
    <subcellularLocation>
        <location evidence="1">Cell membrane</location>
        <topology evidence="1">Multi-pass membrane protein</topology>
    </subcellularLocation>
</comment>
<accession>A0ABX2JFE2</accession>
<evidence type="ECO:0000256" key="5">
    <source>
        <dbReference type="ARBA" id="ARBA00022692"/>
    </source>
</evidence>
<keyword evidence="8 9" id="KW-0472">Membrane</keyword>
<organism evidence="11 12">
    <name type="scientific">Sphingomonas hominis</name>
    <dbReference type="NCBI Taxonomy" id="2741495"/>
    <lineage>
        <taxon>Bacteria</taxon>
        <taxon>Pseudomonadati</taxon>
        <taxon>Pseudomonadota</taxon>
        <taxon>Alphaproteobacteria</taxon>
        <taxon>Sphingomonadales</taxon>
        <taxon>Sphingomonadaceae</taxon>
        <taxon>Sphingomonas</taxon>
    </lineage>
</organism>